<evidence type="ECO:0000256" key="3">
    <source>
        <dbReference type="ARBA" id="ARBA00022729"/>
    </source>
</evidence>
<keyword evidence="4" id="KW-0720">Serine protease</keyword>
<keyword evidence="3" id="KW-0732">Signal</keyword>
<keyword evidence="6" id="KW-1185">Reference proteome</keyword>
<evidence type="ECO:0000313" key="6">
    <source>
        <dbReference type="Proteomes" id="UP000504607"/>
    </source>
</evidence>
<evidence type="ECO:0000259" key="5">
    <source>
        <dbReference type="Pfam" id="PF02225"/>
    </source>
</evidence>
<evidence type="ECO:0000256" key="1">
    <source>
        <dbReference type="ARBA" id="ARBA00011073"/>
    </source>
</evidence>
<dbReference type="InParanoid" id="A0A6I9Q9G6"/>
<dbReference type="InterPro" id="IPR003137">
    <property type="entry name" value="PA_domain"/>
</dbReference>
<dbReference type="AlphaFoldDB" id="A0A6I9Q9G6"/>
<feature type="non-terminal residue" evidence="7">
    <location>
        <position position="1"/>
    </location>
</feature>
<keyword evidence="2" id="KW-0645">Protease</keyword>
<comment type="similarity">
    <text evidence="1">Belongs to the peptidase S8 family.</text>
</comment>
<name>A0A6I9Q9G6_ELAGV</name>
<evidence type="ECO:0000313" key="7">
    <source>
        <dbReference type="RefSeq" id="XP_010905437.2"/>
    </source>
</evidence>
<dbReference type="PANTHER" id="PTHR10795">
    <property type="entry name" value="PROPROTEIN CONVERTASE SUBTILISIN/KEXIN"/>
    <property type="match status" value="1"/>
</dbReference>
<dbReference type="Pfam" id="PF02225">
    <property type="entry name" value="PA"/>
    <property type="match status" value="1"/>
</dbReference>
<dbReference type="GO" id="GO:0008236">
    <property type="term" value="F:serine-type peptidase activity"/>
    <property type="evidence" value="ECO:0007669"/>
    <property type="project" value="UniProtKB-KW"/>
</dbReference>
<dbReference type="Gene3D" id="3.50.30.30">
    <property type="match status" value="1"/>
</dbReference>
<reference evidence="7" key="1">
    <citation type="submission" date="2025-08" db="UniProtKB">
        <authorList>
            <consortium name="RefSeq"/>
        </authorList>
    </citation>
    <scope>IDENTIFICATION</scope>
</reference>
<accession>A0A6I9Q9G6</accession>
<protein>
    <submittedName>
        <fullName evidence="7">Subtilisin-like protease SBT1.5</fullName>
    </submittedName>
</protein>
<dbReference type="OrthoDB" id="206201at2759"/>
<dbReference type="FunFam" id="3.50.30.30:FF:000005">
    <property type="entry name" value="subtilisin-like protease SBT1.5"/>
    <property type="match status" value="1"/>
</dbReference>
<dbReference type="CDD" id="cd02120">
    <property type="entry name" value="PA_subtilisin_like"/>
    <property type="match status" value="1"/>
</dbReference>
<evidence type="ECO:0000256" key="2">
    <source>
        <dbReference type="ARBA" id="ARBA00022670"/>
    </source>
</evidence>
<organism evidence="6 7">
    <name type="scientific">Elaeis guineensis var. tenera</name>
    <name type="common">Oil palm</name>
    <dbReference type="NCBI Taxonomy" id="51953"/>
    <lineage>
        <taxon>Eukaryota</taxon>
        <taxon>Viridiplantae</taxon>
        <taxon>Streptophyta</taxon>
        <taxon>Embryophyta</taxon>
        <taxon>Tracheophyta</taxon>
        <taxon>Spermatophyta</taxon>
        <taxon>Magnoliopsida</taxon>
        <taxon>Liliopsida</taxon>
        <taxon>Arecaceae</taxon>
        <taxon>Arecoideae</taxon>
        <taxon>Cocoseae</taxon>
        <taxon>Elaeidinae</taxon>
        <taxon>Elaeis</taxon>
    </lineage>
</organism>
<proteinExistence type="inferred from homology"/>
<dbReference type="GO" id="GO:0006508">
    <property type="term" value="P:proteolysis"/>
    <property type="evidence" value="ECO:0007669"/>
    <property type="project" value="UniProtKB-KW"/>
</dbReference>
<sequence>LDKTVLLLPPPPNVVHWVTTVGASSMDRDLLADIKLNNDRPLPGISIYGGPVLALGRLYPLIYTAAALSRIGAGAGDGYSSSLYLEGSLNPDAICGKIVICDRGVNSRATKGEVIHKADGVRMILTNGVFDDEGIFDGEGLVADCHVLPATAIGTIAGDEIQKYINTATPHLPPTATIFFHSTHSGFDWCR</sequence>
<dbReference type="Proteomes" id="UP000504607">
    <property type="component" value="Unplaced"/>
</dbReference>
<dbReference type="RefSeq" id="XP_010905437.2">
    <property type="nucleotide sequence ID" value="XM_010907135.2"/>
</dbReference>
<keyword evidence="4" id="KW-0378">Hydrolase</keyword>
<feature type="domain" description="PA" evidence="5">
    <location>
        <begin position="82"/>
        <end position="161"/>
    </location>
</feature>
<gene>
    <name evidence="7" type="primary">LOC105032639</name>
</gene>
<dbReference type="InterPro" id="IPR045051">
    <property type="entry name" value="SBT"/>
</dbReference>
<evidence type="ECO:0000256" key="4">
    <source>
        <dbReference type="ARBA" id="ARBA00022825"/>
    </source>
</evidence>